<dbReference type="EnsemblMetazoa" id="ISCW023219-RA">
    <property type="protein sequence ID" value="ISCW023219-PA"/>
    <property type="gene ID" value="ISCW023219"/>
</dbReference>
<keyword evidence="3" id="KW-1185">Reference proteome</keyword>
<organism>
    <name type="scientific">Ixodes scapularis</name>
    <name type="common">Black-legged tick</name>
    <name type="synonym">Deer tick</name>
    <dbReference type="NCBI Taxonomy" id="6945"/>
    <lineage>
        <taxon>Eukaryota</taxon>
        <taxon>Metazoa</taxon>
        <taxon>Ecdysozoa</taxon>
        <taxon>Arthropoda</taxon>
        <taxon>Chelicerata</taxon>
        <taxon>Arachnida</taxon>
        <taxon>Acari</taxon>
        <taxon>Parasitiformes</taxon>
        <taxon>Ixodida</taxon>
        <taxon>Ixodoidea</taxon>
        <taxon>Ixodidae</taxon>
        <taxon>Ixodinae</taxon>
        <taxon>Ixodes</taxon>
    </lineage>
</organism>
<name>B7QJA2_IXOSC</name>
<reference evidence="1 3" key="1">
    <citation type="submission" date="2008-03" db="EMBL/GenBank/DDBJ databases">
        <title>Annotation of Ixodes scapularis.</title>
        <authorList>
            <consortium name="Ixodes scapularis Genome Project Consortium"/>
            <person name="Caler E."/>
            <person name="Hannick L.I."/>
            <person name="Bidwell S."/>
            <person name="Joardar V."/>
            <person name="Thiagarajan M."/>
            <person name="Amedeo P."/>
            <person name="Galinsky K.J."/>
            <person name="Schobel S."/>
            <person name="Inman J."/>
            <person name="Hostetler J."/>
            <person name="Miller J."/>
            <person name="Hammond M."/>
            <person name="Megy K."/>
            <person name="Lawson D."/>
            <person name="Kodira C."/>
            <person name="Sutton G."/>
            <person name="Meyer J."/>
            <person name="Hill C.A."/>
            <person name="Birren B."/>
            <person name="Nene V."/>
            <person name="Collins F."/>
            <person name="Alarcon-Chaidez F."/>
            <person name="Wikel S."/>
            <person name="Strausberg R."/>
        </authorList>
    </citation>
    <scope>NUCLEOTIDE SEQUENCE [LARGE SCALE GENOMIC DNA]</scope>
    <source>
        <strain evidence="3">Wikel</strain>
        <strain evidence="1">Wikel colony</strain>
    </source>
</reference>
<sequence length="134" mass="13798">MHEGCREPTDGDSAEAMGRLASGCASSIRLGRLLGCRQDALARFVTPLTAPLSPGAEDATLLPTTEAEDERLFASWDCASQRLPGQLCGIRALADLSRFCTARGGGENADGSRLGLLSVPPSVLPNSGAAIGAE</sequence>
<accession>B7QJA2</accession>
<dbReference type="EMBL" id="DS950928">
    <property type="protein sequence ID" value="EEC18924.1"/>
    <property type="molecule type" value="Genomic_DNA"/>
</dbReference>
<dbReference type="VEuPathDB" id="VectorBase:ISCW023219"/>
<evidence type="ECO:0000313" key="1">
    <source>
        <dbReference type="EMBL" id="EEC18924.1"/>
    </source>
</evidence>
<gene>
    <name evidence="1" type="ORF">IscW_ISCW023219</name>
</gene>
<dbReference type="PaxDb" id="6945-B7QJA2"/>
<dbReference type="EMBL" id="ABJB010753229">
    <property type="status" value="NOT_ANNOTATED_CDS"/>
    <property type="molecule type" value="Genomic_DNA"/>
</dbReference>
<proteinExistence type="predicted"/>
<dbReference type="InParanoid" id="B7QJA2"/>
<evidence type="ECO:0000313" key="3">
    <source>
        <dbReference type="Proteomes" id="UP000001555"/>
    </source>
</evidence>
<protein>
    <submittedName>
        <fullName evidence="1 2">Uncharacterized protein</fullName>
    </submittedName>
</protein>
<evidence type="ECO:0000313" key="2">
    <source>
        <dbReference type="EnsemblMetazoa" id="ISCW023219-PA"/>
    </source>
</evidence>
<dbReference type="AlphaFoldDB" id="B7QJA2"/>
<dbReference type="VEuPathDB" id="VectorBase:ISCI023219"/>
<dbReference type="Proteomes" id="UP000001555">
    <property type="component" value="Unassembled WGS sequence"/>
</dbReference>
<dbReference type="HOGENOM" id="CLU_1898565_0_0_1"/>
<reference evidence="2" key="2">
    <citation type="submission" date="2020-05" db="UniProtKB">
        <authorList>
            <consortium name="EnsemblMetazoa"/>
        </authorList>
    </citation>
    <scope>IDENTIFICATION</scope>
    <source>
        <strain evidence="2">wikel</strain>
    </source>
</reference>